<evidence type="ECO:0000259" key="9">
    <source>
        <dbReference type="PROSITE" id="PS50887"/>
    </source>
</evidence>
<dbReference type="InterPro" id="IPR000160">
    <property type="entry name" value="GGDEF_dom"/>
</dbReference>
<keyword evidence="4 6" id="KW-1133">Transmembrane helix</keyword>
<evidence type="ECO:0000256" key="4">
    <source>
        <dbReference type="ARBA" id="ARBA00022989"/>
    </source>
</evidence>
<feature type="transmembrane region" description="Helical" evidence="6">
    <location>
        <begin position="129"/>
        <end position="151"/>
    </location>
</feature>
<keyword evidence="3 6" id="KW-0812">Transmembrane</keyword>
<dbReference type="Gene3D" id="3.30.70.270">
    <property type="match status" value="1"/>
</dbReference>
<dbReference type="EMBL" id="JBHSAM010000028">
    <property type="protein sequence ID" value="MFC4101986.1"/>
    <property type="molecule type" value="Genomic_DNA"/>
</dbReference>
<keyword evidence="10" id="KW-0548">Nucleotidyltransferase</keyword>
<accession>A0ABV8K7L9</accession>
<evidence type="ECO:0000313" key="11">
    <source>
        <dbReference type="Proteomes" id="UP001595715"/>
    </source>
</evidence>
<dbReference type="Pfam" id="PF07694">
    <property type="entry name" value="5TM-5TMR_LYT"/>
    <property type="match status" value="1"/>
</dbReference>
<keyword evidence="2" id="KW-1003">Cell membrane</keyword>
<keyword evidence="11" id="KW-1185">Reference proteome</keyword>
<proteinExistence type="predicted"/>
<feature type="transmembrane region" description="Helical" evidence="6">
    <location>
        <begin position="163"/>
        <end position="183"/>
    </location>
</feature>
<dbReference type="InterPro" id="IPR011620">
    <property type="entry name" value="Sig_transdc_His_kinase_LytS_TM"/>
</dbReference>
<dbReference type="SMART" id="SM00267">
    <property type="entry name" value="GGDEF"/>
    <property type="match status" value="1"/>
</dbReference>
<dbReference type="SMART" id="SM00065">
    <property type="entry name" value="GAF"/>
    <property type="match status" value="1"/>
</dbReference>
<evidence type="ECO:0000259" key="8">
    <source>
        <dbReference type="PROSITE" id="PS50113"/>
    </source>
</evidence>
<comment type="caution">
    <text evidence="10">The sequence shown here is derived from an EMBL/GenBank/DDBJ whole genome shotgun (WGS) entry which is preliminary data.</text>
</comment>
<dbReference type="Pfam" id="PF13185">
    <property type="entry name" value="GAF_2"/>
    <property type="match status" value="1"/>
</dbReference>
<dbReference type="PROSITE" id="PS50112">
    <property type="entry name" value="PAS"/>
    <property type="match status" value="1"/>
</dbReference>
<dbReference type="PROSITE" id="PS50113">
    <property type="entry name" value="PAC"/>
    <property type="match status" value="1"/>
</dbReference>
<sequence>MVSFFVADFFILTASLFLSMFVFKRLPDRFKTTWRMRALIGVYQAFFGILMLLFSLEVAPSVWLDLRLIPILLAAYFGGLRSSLLAAGLVSMGRFVVFDGFTPQAASAAALVMLIGLLSGIAAERIRSYWKLWMLNTSTVMLFAGLFYGYVLQVNGIALSKLWMMEIFFVIGSLFMFGCIYLLKNTYDRHFLNKKLYDMIHSFHNIDNVNDVYEKTLRELNDLFRSDMGSIVAIREQRYHLVGLLSGGEYNRIGSRVSVEDIEALERALAGQSSLYPDWTVRQPKGLLEGGIYERGGRSSIHVPIRYKNKVIALLNLGSSTPNFFNARVMKFVEDLTPSISMALALLESEARFSSIVDSSKDGIVIADSELNIVSWNYGASRTFGYSEEEAIGQPIGMLIPERRRKLYLKRIDRFINHLDHVRAKQNTVEAFGRRKDGTVFPIELSYSMWEASGVRYYSSIIRDITRRKRNEEQILTLQRDLADTIHFQHGVVLKYKKIGDDFIYTLADGQMLKEIGVTPQELIGQSLEASSPPPLLEFMREQYALAWSGQVVECEYGHGRFTFFSTFNPVFKEGRVHEVVVSVSNISRRKQAEEKLIEANRRLERLSNLDGLTGLGNRRSFDSQLDQERERCRARGTPLTLMMMDIDSFKAFNDTYGHVAGDACLKQVADILGGLAEGQEFCAARYGGEEFACIMTGISPEEAAAFAESVRAGIQSLAVPNERAAAGIVTVSIGTAIWPAEEIGESAFLIDTADQALYAAKAAGRNRVTGVSFISPFAPLESSK</sequence>
<dbReference type="SUPFAM" id="SSF55785">
    <property type="entry name" value="PYP-like sensor domain (PAS domain)"/>
    <property type="match status" value="2"/>
</dbReference>
<dbReference type="Pfam" id="PF13426">
    <property type="entry name" value="PAS_9"/>
    <property type="match status" value="1"/>
</dbReference>
<evidence type="ECO:0000256" key="6">
    <source>
        <dbReference type="SAM" id="Phobius"/>
    </source>
</evidence>
<dbReference type="InterPro" id="IPR029787">
    <property type="entry name" value="Nucleotide_cyclase"/>
</dbReference>
<dbReference type="GO" id="GO:0052621">
    <property type="term" value="F:diguanylate cyclase activity"/>
    <property type="evidence" value="ECO:0007669"/>
    <property type="project" value="UniProtKB-EC"/>
</dbReference>
<evidence type="ECO:0000256" key="1">
    <source>
        <dbReference type="ARBA" id="ARBA00004651"/>
    </source>
</evidence>
<dbReference type="PROSITE" id="PS50887">
    <property type="entry name" value="GGDEF"/>
    <property type="match status" value="1"/>
</dbReference>
<feature type="domain" description="PAS" evidence="7">
    <location>
        <begin position="349"/>
        <end position="419"/>
    </location>
</feature>
<organism evidence="10 11">
    <name type="scientific">Paenibacillus xanthanilyticus</name>
    <dbReference type="NCBI Taxonomy" id="1783531"/>
    <lineage>
        <taxon>Bacteria</taxon>
        <taxon>Bacillati</taxon>
        <taxon>Bacillota</taxon>
        <taxon>Bacilli</taxon>
        <taxon>Bacillales</taxon>
        <taxon>Paenibacillaceae</taxon>
        <taxon>Paenibacillus</taxon>
    </lineage>
</organism>
<dbReference type="EC" id="2.7.7.65" evidence="10"/>
<dbReference type="Proteomes" id="UP001595715">
    <property type="component" value="Unassembled WGS sequence"/>
</dbReference>
<dbReference type="SMART" id="SM00086">
    <property type="entry name" value="PAC"/>
    <property type="match status" value="2"/>
</dbReference>
<evidence type="ECO:0000259" key="7">
    <source>
        <dbReference type="PROSITE" id="PS50112"/>
    </source>
</evidence>
<feature type="transmembrane region" description="Helical" evidence="6">
    <location>
        <begin position="6"/>
        <end position="26"/>
    </location>
</feature>
<dbReference type="CDD" id="cd01949">
    <property type="entry name" value="GGDEF"/>
    <property type="match status" value="1"/>
</dbReference>
<evidence type="ECO:0000256" key="3">
    <source>
        <dbReference type="ARBA" id="ARBA00022692"/>
    </source>
</evidence>
<dbReference type="InterPro" id="IPR001610">
    <property type="entry name" value="PAC"/>
</dbReference>
<feature type="transmembrane region" description="Helical" evidence="6">
    <location>
        <begin position="38"/>
        <end position="56"/>
    </location>
</feature>
<comment type="subcellular location">
    <subcellularLocation>
        <location evidence="1">Cell membrane</location>
        <topology evidence="1">Multi-pass membrane protein</topology>
    </subcellularLocation>
</comment>
<protein>
    <submittedName>
        <fullName evidence="10">Diguanylate cyclase</fullName>
        <ecNumber evidence="10">2.7.7.65</ecNumber>
    </submittedName>
</protein>
<evidence type="ECO:0000313" key="10">
    <source>
        <dbReference type="EMBL" id="MFC4101986.1"/>
    </source>
</evidence>
<evidence type="ECO:0000256" key="2">
    <source>
        <dbReference type="ARBA" id="ARBA00022475"/>
    </source>
</evidence>
<dbReference type="NCBIfam" id="TIGR00229">
    <property type="entry name" value="sensory_box"/>
    <property type="match status" value="1"/>
</dbReference>
<keyword evidence="5 6" id="KW-0472">Membrane</keyword>
<dbReference type="InterPro" id="IPR035965">
    <property type="entry name" value="PAS-like_dom_sf"/>
</dbReference>
<keyword evidence="10" id="KW-0808">Transferase</keyword>
<dbReference type="InterPro" id="IPR050469">
    <property type="entry name" value="Diguanylate_Cyclase"/>
</dbReference>
<dbReference type="SMART" id="SM00091">
    <property type="entry name" value="PAS"/>
    <property type="match status" value="1"/>
</dbReference>
<feature type="domain" description="PAC" evidence="8">
    <location>
        <begin position="427"/>
        <end position="477"/>
    </location>
</feature>
<dbReference type="InterPro" id="IPR043128">
    <property type="entry name" value="Rev_trsase/Diguanyl_cyclase"/>
</dbReference>
<feature type="domain" description="GGDEF" evidence="9">
    <location>
        <begin position="638"/>
        <end position="774"/>
    </location>
</feature>
<feature type="transmembrane region" description="Helical" evidence="6">
    <location>
        <begin position="105"/>
        <end position="123"/>
    </location>
</feature>
<dbReference type="PANTHER" id="PTHR45138:SF9">
    <property type="entry name" value="DIGUANYLATE CYCLASE DGCM-RELATED"/>
    <property type="match status" value="1"/>
</dbReference>
<dbReference type="Gene3D" id="3.30.450.40">
    <property type="match status" value="1"/>
</dbReference>
<dbReference type="Pfam" id="PF00990">
    <property type="entry name" value="GGDEF"/>
    <property type="match status" value="1"/>
</dbReference>
<name>A0ABV8K7L9_9BACL</name>
<dbReference type="NCBIfam" id="TIGR00254">
    <property type="entry name" value="GGDEF"/>
    <property type="match status" value="1"/>
</dbReference>
<gene>
    <name evidence="10" type="ORF">ACFOZ8_20245</name>
</gene>
<reference evidence="11" key="1">
    <citation type="journal article" date="2019" name="Int. J. Syst. Evol. Microbiol.">
        <title>The Global Catalogue of Microorganisms (GCM) 10K type strain sequencing project: providing services to taxonomists for standard genome sequencing and annotation.</title>
        <authorList>
            <consortium name="The Broad Institute Genomics Platform"/>
            <consortium name="The Broad Institute Genome Sequencing Center for Infectious Disease"/>
            <person name="Wu L."/>
            <person name="Ma J."/>
        </authorList>
    </citation>
    <scope>NUCLEOTIDE SEQUENCE [LARGE SCALE GENOMIC DNA]</scope>
    <source>
        <strain evidence="11">IBRC-M 10987</strain>
    </source>
</reference>
<dbReference type="SUPFAM" id="SSF55781">
    <property type="entry name" value="GAF domain-like"/>
    <property type="match status" value="1"/>
</dbReference>
<dbReference type="InterPro" id="IPR000700">
    <property type="entry name" value="PAS-assoc_C"/>
</dbReference>
<dbReference type="PANTHER" id="PTHR45138">
    <property type="entry name" value="REGULATORY COMPONENTS OF SENSORY TRANSDUCTION SYSTEM"/>
    <property type="match status" value="1"/>
</dbReference>
<dbReference type="Gene3D" id="3.30.450.20">
    <property type="entry name" value="PAS domain"/>
    <property type="match status" value="2"/>
</dbReference>
<dbReference type="InterPro" id="IPR003018">
    <property type="entry name" value="GAF"/>
</dbReference>
<evidence type="ECO:0000256" key="5">
    <source>
        <dbReference type="ARBA" id="ARBA00023136"/>
    </source>
</evidence>
<dbReference type="CDD" id="cd00130">
    <property type="entry name" value="PAS"/>
    <property type="match status" value="1"/>
</dbReference>
<feature type="transmembrane region" description="Helical" evidence="6">
    <location>
        <begin position="68"/>
        <end position="93"/>
    </location>
</feature>
<dbReference type="InterPro" id="IPR000014">
    <property type="entry name" value="PAS"/>
</dbReference>
<dbReference type="InterPro" id="IPR029016">
    <property type="entry name" value="GAF-like_dom_sf"/>
</dbReference>
<dbReference type="SUPFAM" id="SSF55073">
    <property type="entry name" value="Nucleotide cyclase"/>
    <property type="match status" value="1"/>
</dbReference>
<dbReference type="RefSeq" id="WP_377720573.1">
    <property type="nucleotide sequence ID" value="NZ_JBHSAM010000028.1"/>
</dbReference>